<dbReference type="InterPro" id="IPR020422">
    <property type="entry name" value="TYR_PHOSPHATASE_DUAL_dom"/>
</dbReference>
<feature type="transmembrane region" description="Helical" evidence="3">
    <location>
        <begin position="20"/>
        <end position="41"/>
    </location>
</feature>
<keyword evidence="3" id="KW-0472">Membrane</keyword>
<dbReference type="RefSeq" id="WP_184212953.1">
    <property type="nucleotide sequence ID" value="NZ_JACHIF010000013.1"/>
</dbReference>
<dbReference type="CDD" id="cd03386">
    <property type="entry name" value="PAP2_Aur1_like"/>
    <property type="match status" value="1"/>
</dbReference>
<keyword evidence="3" id="KW-1133">Transmembrane helix</keyword>
<dbReference type="Pfam" id="PF14378">
    <property type="entry name" value="PAP2_3"/>
    <property type="match status" value="1"/>
</dbReference>
<feature type="transmembrane region" description="Helical" evidence="3">
    <location>
        <begin position="61"/>
        <end position="84"/>
    </location>
</feature>
<feature type="transmembrane region" description="Helical" evidence="3">
    <location>
        <begin position="165"/>
        <end position="183"/>
    </location>
</feature>
<dbReference type="SMART" id="SM00195">
    <property type="entry name" value="DSPc"/>
    <property type="match status" value="1"/>
</dbReference>
<evidence type="ECO:0000313" key="5">
    <source>
        <dbReference type="EMBL" id="MBB5040414.1"/>
    </source>
</evidence>
<dbReference type="InterPro" id="IPR000387">
    <property type="entry name" value="Tyr_Pase_dom"/>
</dbReference>
<dbReference type="Gene3D" id="3.90.190.10">
    <property type="entry name" value="Protein tyrosine phosphatase superfamily"/>
    <property type="match status" value="1"/>
</dbReference>
<dbReference type="GO" id="GO:0004721">
    <property type="term" value="F:phosphoprotein phosphatase activity"/>
    <property type="evidence" value="ECO:0007669"/>
    <property type="project" value="UniProtKB-KW"/>
</dbReference>
<dbReference type="PANTHER" id="PTHR47216:SF4">
    <property type="entry name" value="OS01G0859400 PROTEIN"/>
    <property type="match status" value="1"/>
</dbReference>
<dbReference type="InterPro" id="IPR029021">
    <property type="entry name" value="Prot-tyrosine_phosphatase-like"/>
</dbReference>
<evidence type="ECO:0000313" key="6">
    <source>
        <dbReference type="Proteomes" id="UP000534294"/>
    </source>
</evidence>
<dbReference type="SUPFAM" id="SSF52799">
    <property type="entry name" value="(Phosphotyrosine protein) phosphatases II"/>
    <property type="match status" value="1"/>
</dbReference>
<gene>
    <name evidence="5" type="ORF">HNQ64_004698</name>
</gene>
<dbReference type="Proteomes" id="UP000534294">
    <property type="component" value="Unassembled WGS sequence"/>
</dbReference>
<dbReference type="PANTHER" id="PTHR47216">
    <property type="match status" value="1"/>
</dbReference>
<keyword evidence="3" id="KW-0812">Transmembrane</keyword>
<dbReference type="AlphaFoldDB" id="A0A7W8DRY2"/>
<evidence type="ECO:0000256" key="3">
    <source>
        <dbReference type="SAM" id="Phobius"/>
    </source>
</evidence>
<dbReference type="SUPFAM" id="SSF48317">
    <property type="entry name" value="Acid phosphatase/Vanadium-dependent haloperoxidase"/>
    <property type="match status" value="1"/>
</dbReference>
<reference evidence="5 6" key="1">
    <citation type="submission" date="2020-08" db="EMBL/GenBank/DDBJ databases">
        <title>Genomic Encyclopedia of Type Strains, Phase IV (KMG-IV): sequencing the most valuable type-strain genomes for metagenomic binning, comparative biology and taxonomic classification.</title>
        <authorList>
            <person name="Goeker M."/>
        </authorList>
    </citation>
    <scope>NUCLEOTIDE SEQUENCE [LARGE SCALE GENOMIC DNA]</scope>
    <source>
        <strain evidence="5 6">DSM 12251</strain>
    </source>
</reference>
<dbReference type="InterPro" id="IPR036938">
    <property type="entry name" value="PAP2/HPO_sf"/>
</dbReference>
<accession>A0A7W8DRY2</accession>
<keyword evidence="1" id="KW-0378">Hydrolase</keyword>
<dbReference type="PROSITE" id="PS50056">
    <property type="entry name" value="TYR_PHOSPHATASE_2"/>
    <property type="match status" value="1"/>
</dbReference>
<feature type="transmembrane region" description="Helical" evidence="3">
    <location>
        <begin position="244"/>
        <end position="266"/>
    </location>
</feature>
<dbReference type="InterPro" id="IPR000340">
    <property type="entry name" value="Dual-sp_phosphatase_cat-dom"/>
</dbReference>
<protein>
    <submittedName>
        <fullName evidence="5">Protein-tyrosine phosphatase/membrane-associated phospholipid phosphatase</fullName>
    </submittedName>
</protein>
<dbReference type="GO" id="GO:0016020">
    <property type="term" value="C:membrane"/>
    <property type="evidence" value="ECO:0007669"/>
    <property type="project" value="UniProtKB-SubCell"/>
</dbReference>
<evidence type="ECO:0000259" key="4">
    <source>
        <dbReference type="PROSITE" id="PS50056"/>
    </source>
</evidence>
<dbReference type="InterPro" id="IPR026841">
    <property type="entry name" value="Aur1/Ipt1"/>
</dbReference>
<feature type="domain" description="Tyrosine specific protein phosphatases" evidence="4">
    <location>
        <begin position="363"/>
        <end position="430"/>
    </location>
</feature>
<feature type="transmembrane region" description="Helical" evidence="3">
    <location>
        <begin position="219"/>
        <end position="238"/>
    </location>
</feature>
<evidence type="ECO:0000256" key="2">
    <source>
        <dbReference type="ARBA" id="ARBA00022912"/>
    </source>
</evidence>
<feature type="transmembrane region" description="Helical" evidence="3">
    <location>
        <begin position="96"/>
        <end position="118"/>
    </location>
</feature>
<organism evidence="5 6">
    <name type="scientific">Prosthecobacter dejongeii</name>
    <dbReference type="NCBI Taxonomy" id="48465"/>
    <lineage>
        <taxon>Bacteria</taxon>
        <taxon>Pseudomonadati</taxon>
        <taxon>Verrucomicrobiota</taxon>
        <taxon>Verrucomicrobiia</taxon>
        <taxon>Verrucomicrobiales</taxon>
        <taxon>Verrucomicrobiaceae</taxon>
        <taxon>Prosthecobacter</taxon>
    </lineage>
</organism>
<evidence type="ECO:0000256" key="1">
    <source>
        <dbReference type="ARBA" id="ARBA00022801"/>
    </source>
</evidence>
<dbReference type="EMBL" id="JACHIF010000013">
    <property type="protein sequence ID" value="MBB5040414.1"/>
    <property type="molecule type" value="Genomic_DNA"/>
</dbReference>
<feature type="transmembrane region" description="Helical" evidence="3">
    <location>
        <begin position="138"/>
        <end position="158"/>
    </location>
</feature>
<sequence length="449" mass="50368">MQDRSMLIQGSSARPTFLQAAWVSAWTSAVFLVIYNASNWITGLRPDVQTAAFGWERLFPVVEWMIVPYWSLDAFFVVAPFLCSDRQELRVLRRRLVLSNVIAGVCFLIIPLELAWARPKITEGMFEPWFRAIQAMDAPHNLFPSLHIVLRTIMAVHYARHSRGLLRIVLHIWFSLIGVSTLLTWQHHLVDVLGGFVLAAVIFHIVPDQEEKATANRRIGFYYLTASVVLLFACRLTLPWTLLLAWPAAALGTVAAASLGIGAAVLKKTRGRLPATTRWLLAPWLLGQELSWWHYRRQSAKWNQLTPRVWMGPLPDDATAIELLEAGVTDVLDLTAEFDAPEAFRLMPGYKNMPVADLTAPTQDQLKAMAEYIERVRKDGIVFVHCKAGYSRTAAAVGAWLLQSGGTTEAAIRQMKDARPGMIVRPEVVRALREMELSLTAPGRKPVLS</sequence>
<dbReference type="Pfam" id="PF00782">
    <property type="entry name" value="DSPc"/>
    <property type="match status" value="1"/>
</dbReference>
<dbReference type="PROSITE" id="PS00383">
    <property type="entry name" value="TYR_PHOSPHATASE_1"/>
    <property type="match status" value="1"/>
</dbReference>
<dbReference type="InterPro" id="IPR016130">
    <property type="entry name" value="Tyr_Pase_AS"/>
</dbReference>
<keyword evidence="2" id="KW-0904">Protein phosphatase</keyword>
<comment type="caution">
    <text evidence="5">The sequence shown here is derived from an EMBL/GenBank/DDBJ whole genome shotgun (WGS) entry which is preliminary data.</text>
</comment>
<keyword evidence="6" id="KW-1185">Reference proteome</keyword>
<feature type="transmembrane region" description="Helical" evidence="3">
    <location>
        <begin position="189"/>
        <end position="207"/>
    </location>
</feature>
<proteinExistence type="predicted"/>
<name>A0A7W8DRY2_9BACT</name>